<reference evidence="2 3" key="1">
    <citation type="submission" date="2016-05" db="EMBL/GenBank/DDBJ databases">
        <authorList>
            <person name="Ramsay J.P."/>
        </authorList>
    </citation>
    <scope>NUCLEOTIDE SEQUENCE [LARGE SCALE GENOMIC DNA]</scope>
    <source>
        <strain evidence="2 3">NZP2042</strain>
    </source>
</reference>
<evidence type="ECO:0000313" key="3">
    <source>
        <dbReference type="Proteomes" id="UP000093737"/>
    </source>
</evidence>
<dbReference type="Proteomes" id="UP000093748">
    <property type="component" value="Unassembled WGS sequence"/>
</dbReference>
<comment type="caution">
    <text evidence="1">The sequence shown here is derived from an EMBL/GenBank/DDBJ whole genome shotgun (WGS) entry which is preliminary data.</text>
</comment>
<gene>
    <name evidence="2" type="ORF">A8145_27010</name>
    <name evidence="1" type="ORF">BAE39_26895</name>
</gene>
<evidence type="ECO:0000313" key="4">
    <source>
        <dbReference type="Proteomes" id="UP000093748"/>
    </source>
</evidence>
<reference evidence="4" key="2">
    <citation type="submission" date="2016-06" db="EMBL/GenBank/DDBJ databases">
        <title>NZP2037 Pacbio-Illumina hybrid assembly.</title>
        <authorList>
            <person name="Ramsay J.P."/>
        </authorList>
    </citation>
    <scope>NUCLEOTIDE SEQUENCE [LARGE SCALE GENOMIC DNA]</scope>
    <source>
        <strain evidence="4">R7ANS::ICEMlSym2042</strain>
    </source>
</reference>
<reference evidence="1" key="3">
    <citation type="submission" date="2016-06" db="EMBL/GenBank/DDBJ databases">
        <authorList>
            <person name="Kjaerup R.B."/>
            <person name="Dalgaard T.S."/>
            <person name="Juul-Madsen H.R."/>
        </authorList>
    </citation>
    <scope>NUCLEOTIDE SEQUENCE</scope>
    <source>
        <strain evidence="1">R7ANS::ICEMlSym2042</strain>
    </source>
</reference>
<accession>A0A1A5PRP8</accession>
<dbReference type="AlphaFoldDB" id="A0A1A5PRP8"/>
<dbReference type="EMBL" id="LZTJ01000036">
    <property type="protein sequence ID" value="OBP68189.1"/>
    <property type="molecule type" value="Genomic_DNA"/>
</dbReference>
<proteinExistence type="predicted"/>
<sequence length="218" mass="23177">MRALALVRYPVSVKGRADDGVVGIQERPFARIQSLQVGADDELALGELFPAEIADGFQYVDPKQRLATLEFDFDVGTFQSVEKRKDTSEGFGRPIEPAGRFGSAGNLAIAAGKIAAERRHEDDVVHSRRPRLAPRPPVGERCPVKVELLVEAVISLVQEGLIGGGQVVGGVPVQEAVAGLSRPRSPLATVHLASGRLSTSCFPAPSNSAAGCTRPPMY</sequence>
<name>A0A1A5PRP8_RHILI</name>
<evidence type="ECO:0000313" key="1">
    <source>
        <dbReference type="EMBL" id="OBP68189.1"/>
    </source>
</evidence>
<organism evidence="1 4">
    <name type="scientific">Rhizobium loti</name>
    <name type="common">Mesorhizobium loti</name>
    <dbReference type="NCBI Taxonomy" id="381"/>
    <lineage>
        <taxon>Bacteria</taxon>
        <taxon>Pseudomonadati</taxon>
        <taxon>Pseudomonadota</taxon>
        <taxon>Alphaproteobacteria</taxon>
        <taxon>Hyphomicrobiales</taxon>
        <taxon>Phyllobacteriaceae</taxon>
        <taxon>Mesorhizobium</taxon>
    </lineage>
</organism>
<protein>
    <submittedName>
        <fullName evidence="1">Uncharacterized protein</fullName>
    </submittedName>
</protein>
<dbReference type="EMBL" id="LYTK01000025">
    <property type="protein sequence ID" value="OBQ57702.1"/>
    <property type="molecule type" value="Genomic_DNA"/>
</dbReference>
<evidence type="ECO:0000313" key="2">
    <source>
        <dbReference type="EMBL" id="OBQ57702.1"/>
    </source>
</evidence>
<dbReference type="Proteomes" id="UP000093737">
    <property type="component" value="Unassembled WGS sequence"/>
</dbReference>